<accession>A0A7N0TRV9</accession>
<evidence type="ECO:0000313" key="2">
    <source>
        <dbReference type="Proteomes" id="UP000594263"/>
    </source>
</evidence>
<dbReference type="AlphaFoldDB" id="A0A7N0TRV9"/>
<sequence>MQPRRILLPVFGRRPSISELVHFQQHAKRWQMLNLPLPLQEMSFQYLVLQRE</sequence>
<reference evidence="1" key="1">
    <citation type="submission" date="2021-01" db="UniProtKB">
        <authorList>
            <consortium name="EnsemblPlants"/>
        </authorList>
    </citation>
    <scope>IDENTIFICATION</scope>
</reference>
<organism evidence="1 2">
    <name type="scientific">Kalanchoe fedtschenkoi</name>
    <name type="common">Lavender scallops</name>
    <name type="synonym">South American air plant</name>
    <dbReference type="NCBI Taxonomy" id="63787"/>
    <lineage>
        <taxon>Eukaryota</taxon>
        <taxon>Viridiplantae</taxon>
        <taxon>Streptophyta</taxon>
        <taxon>Embryophyta</taxon>
        <taxon>Tracheophyta</taxon>
        <taxon>Spermatophyta</taxon>
        <taxon>Magnoliopsida</taxon>
        <taxon>eudicotyledons</taxon>
        <taxon>Gunneridae</taxon>
        <taxon>Pentapetalae</taxon>
        <taxon>Saxifragales</taxon>
        <taxon>Crassulaceae</taxon>
        <taxon>Kalanchoe</taxon>
    </lineage>
</organism>
<dbReference type="Proteomes" id="UP000594263">
    <property type="component" value="Unplaced"/>
</dbReference>
<dbReference type="EnsemblPlants" id="Kaladp0044s0002.1.v1.1">
    <property type="protein sequence ID" value="Kaladp0044s0002.1.v1.1.CDS.1"/>
    <property type="gene ID" value="Kaladp0044s0002.v1.1"/>
</dbReference>
<proteinExistence type="predicted"/>
<evidence type="ECO:0000313" key="1">
    <source>
        <dbReference type="EnsemblPlants" id="Kaladp0044s0002.1.v1.1.CDS.1"/>
    </source>
</evidence>
<keyword evidence="2" id="KW-1185">Reference proteome</keyword>
<protein>
    <submittedName>
        <fullName evidence="1">Uncharacterized protein</fullName>
    </submittedName>
</protein>
<dbReference type="Gramene" id="Kaladp0044s0002.1.v1.1">
    <property type="protein sequence ID" value="Kaladp0044s0002.1.v1.1.CDS.1"/>
    <property type="gene ID" value="Kaladp0044s0002.v1.1"/>
</dbReference>
<name>A0A7N0TRV9_KALFE</name>